<feature type="transmembrane region" description="Helical" evidence="7">
    <location>
        <begin position="129"/>
        <end position="151"/>
    </location>
</feature>
<evidence type="ECO:0000256" key="3">
    <source>
        <dbReference type="ARBA" id="ARBA00022475"/>
    </source>
</evidence>
<keyword evidence="10" id="KW-1185">Reference proteome</keyword>
<proteinExistence type="inferred from homology"/>
<feature type="domain" description="CstA N-terminal" evidence="8">
    <location>
        <begin position="371"/>
        <end position="515"/>
    </location>
</feature>
<evidence type="ECO:0000256" key="7">
    <source>
        <dbReference type="SAM" id="Phobius"/>
    </source>
</evidence>
<feature type="transmembrane region" description="Helical" evidence="7">
    <location>
        <begin position="207"/>
        <end position="226"/>
    </location>
</feature>
<evidence type="ECO:0000256" key="1">
    <source>
        <dbReference type="ARBA" id="ARBA00004651"/>
    </source>
</evidence>
<feature type="transmembrane region" description="Helical" evidence="7">
    <location>
        <begin position="471"/>
        <end position="491"/>
    </location>
</feature>
<gene>
    <name evidence="9" type="ORF">H8Z76_04960</name>
</gene>
<dbReference type="EMBL" id="JACOQH010000003">
    <property type="protein sequence ID" value="MBC5753386.1"/>
    <property type="molecule type" value="Genomic_DNA"/>
</dbReference>
<evidence type="ECO:0000256" key="6">
    <source>
        <dbReference type="ARBA" id="ARBA00023136"/>
    </source>
</evidence>
<evidence type="ECO:0000256" key="5">
    <source>
        <dbReference type="ARBA" id="ARBA00022989"/>
    </source>
</evidence>
<feature type="transmembrane region" description="Helical" evidence="7">
    <location>
        <begin position="6"/>
        <end position="26"/>
    </location>
</feature>
<dbReference type="PANTHER" id="PTHR30252:SF0">
    <property type="entry name" value="PEPTIDE TRANSPORTER CSTA"/>
    <property type="match status" value="1"/>
</dbReference>
<evidence type="ECO:0000313" key="9">
    <source>
        <dbReference type="EMBL" id="MBC5753386.1"/>
    </source>
</evidence>
<comment type="caution">
    <text evidence="9">The sequence shown here is derived from an EMBL/GenBank/DDBJ whole genome shotgun (WGS) entry which is preliminary data.</text>
</comment>
<feature type="domain" description="CstA N-terminal" evidence="8">
    <location>
        <begin position="2"/>
        <end position="362"/>
    </location>
</feature>
<feature type="transmembrane region" description="Helical" evidence="7">
    <location>
        <begin position="171"/>
        <end position="195"/>
    </location>
</feature>
<name>A0ABR7I8X2_9FIRM</name>
<keyword evidence="5 7" id="KW-1133">Transmembrane helix</keyword>
<feature type="transmembrane region" description="Helical" evidence="7">
    <location>
        <begin position="342"/>
        <end position="364"/>
    </location>
</feature>
<comment type="subcellular location">
    <subcellularLocation>
        <location evidence="1">Cell membrane</location>
        <topology evidence="1">Multi-pass membrane protein</topology>
    </subcellularLocation>
</comment>
<dbReference type="RefSeq" id="WP_147618363.1">
    <property type="nucleotide sequence ID" value="NZ_JACOQH010000003.1"/>
</dbReference>
<evidence type="ECO:0000256" key="4">
    <source>
        <dbReference type="ARBA" id="ARBA00022692"/>
    </source>
</evidence>
<feature type="transmembrane region" description="Helical" evidence="7">
    <location>
        <begin position="498"/>
        <end position="518"/>
    </location>
</feature>
<keyword evidence="3" id="KW-1003">Cell membrane</keyword>
<feature type="transmembrane region" description="Helical" evidence="7">
    <location>
        <begin position="447"/>
        <end position="465"/>
    </location>
</feature>
<accession>A0ABR7I8X2</accession>
<feature type="transmembrane region" description="Helical" evidence="7">
    <location>
        <begin position="301"/>
        <end position="322"/>
    </location>
</feature>
<dbReference type="Proteomes" id="UP000621540">
    <property type="component" value="Unassembled WGS sequence"/>
</dbReference>
<evidence type="ECO:0000259" key="8">
    <source>
        <dbReference type="Pfam" id="PF02554"/>
    </source>
</evidence>
<organism evidence="9 10">
    <name type="scientific">Roseburia yibonii</name>
    <dbReference type="NCBI Taxonomy" id="2763063"/>
    <lineage>
        <taxon>Bacteria</taxon>
        <taxon>Bacillati</taxon>
        <taxon>Bacillota</taxon>
        <taxon>Clostridia</taxon>
        <taxon>Lachnospirales</taxon>
        <taxon>Lachnospiraceae</taxon>
        <taxon>Roseburia</taxon>
    </lineage>
</organism>
<feature type="transmembrane region" description="Helical" evidence="7">
    <location>
        <begin position="232"/>
        <end position="252"/>
    </location>
</feature>
<evidence type="ECO:0000256" key="2">
    <source>
        <dbReference type="ARBA" id="ARBA00007755"/>
    </source>
</evidence>
<reference evidence="9 10" key="1">
    <citation type="submission" date="2020-08" db="EMBL/GenBank/DDBJ databases">
        <title>Genome public.</title>
        <authorList>
            <person name="Liu C."/>
            <person name="Sun Q."/>
        </authorList>
    </citation>
    <scope>NUCLEOTIDE SEQUENCE [LARGE SCALE GENOMIC DNA]</scope>
    <source>
        <strain evidence="9 10">BX0805</strain>
    </source>
</reference>
<sequence>MNGLVIILIGIVALGAGYLLYGRWLAKKWGIDANAKTPAYQYEDGEDFVPSSKFTVFSHQFSSIAGAGPVTGPILASVFGWVPVLLWLIIGGLFFGAVQDFGALYASVKNEGKSMGMLIEKYIGKTGRKLFMLFCWLFTLLVIAAFTDMVAGTFNAFPVDAATGAAVTSPVFANGAAASVSMLFIVFAIILGLVLKKTGKINEGLKGVIAVALIVIMFAIGMHLPIYATKSAWIGIIMVYLFLASVLPMWLLMQPRDYMTTYMLLGMIIGAVVGIVVAHPAMQLNAFNGFALTGADGSTSYMFPTLFVTIACGAVSGFHSLVSSGTSSKTVSNEKDMPMVGYGAMVVESLLGIVALVVVGAVAVNGTKPDGTPFSIFSSGVAGFLERFGVPNEVATVFMTMCVSALALTSLDSVARIGRMSFQELFYVDTTDPEKMDGLHKVLTNKYFATIITLFFGWLLTLGGYNNIWPLFGSANQLLAAMVLIALAVFLKTTGRTGWTLYIPMFVMLAVTFTALVQKTIALVRNVSAGTATFLVDGLQLIVAILLMILGALVAYHCLSKLFTAKKEEA</sequence>
<keyword evidence="6 7" id="KW-0472">Membrane</keyword>
<feature type="transmembrane region" description="Helical" evidence="7">
    <location>
        <begin position="85"/>
        <end position="108"/>
    </location>
</feature>
<dbReference type="PANTHER" id="PTHR30252">
    <property type="entry name" value="INNER MEMBRANE PEPTIDE TRANSPORTER"/>
    <property type="match status" value="1"/>
</dbReference>
<dbReference type="InterPro" id="IPR003706">
    <property type="entry name" value="CstA_N"/>
</dbReference>
<feature type="transmembrane region" description="Helical" evidence="7">
    <location>
        <begin position="61"/>
        <end position="79"/>
    </location>
</feature>
<keyword evidence="4 7" id="KW-0812">Transmembrane</keyword>
<evidence type="ECO:0000313" key="10">
    <source>
        <dbReference type="Proteomes" id="UP000621540"/>
    </source>
</evidence>
<protein>
    <submittedName>
        <fullName evidence="9">Carbon starvation protein A</fullName>
    </submittedName>
</protein>
<comment type="similarity">
    <text evidence="2">Belongs to the peptide transporter carbon starvation (CstA) (TC 2.A.114) family.</text>
</comment>
<feature type="transmembrane region" description="Helical" evidence="7">
    <location>
        <begin position="264"/>
        <end position="281"/>
    </location>
</feature>
<dbReference type="InterPro" id="IPR051605">
    <property type="entry name" value="CstA"/>
</dbReference>
<feature type="transmembrane region" description="Helical" evidence="7">
    <location>
        <begin position="394"/>
        <end position="415"/>
    </location>
</feature>
<feature type="transmembrane region" description="Helical" evidence="7">
    <location>
        <begin position="538"/>
        <end position="559"/>
    </location>
</feature>
<dbReference type="Pfam" id="PF02554">
    <property type="entry name" value="CstA"/>
    <property type="match status" value="2"/>
</dbReference>